<feature type="region of interest" description="Disordered" evidence="2">
    <location>
        <begin position="328"/>
        <end position="364"/>
    </location>
</feature>
<protein>
    <submittedName>
        <fullName evidence="3">Uncharacterized protein</fullName>
    </submittedName>
</protein>
<dbReference type="PANTHER" id="PTHR34778">
    <property type="entry name" value="OS02G0580700 PROTEIN"/>
    <property type="match status" value="1"/>
</dbReference>
<keyword evidence="1" id="KW-0175">Coiled coil</keyword>
<dbReference type="PANTHER" id="PTHR34778:SF6">
    <property type="entry name" value="SHUGOSHIN C-TERMINAL DOMAIN-CONTAINING PROTEIN"/>
    <property type="match status" value="1"/>
</dbReference>
<proteinExistence type="predicted"/>
<evidence type="ECO:0000256" key="2">
    <source>
        <dbReference type="SAM" id="MobiDB-lite"/>
    </source>
</evidence>
<gene>
    <name evidence="3" type="ORF">M8C21_000852</name>
</gene>
<dbReference type="EMBL" id="JAMZMK010008207">
    <property type="protein sequence ID" value="KAI7741392.1"/>
    <property type="molecule type" value="Genomic_DNA"/>
</dbReference>
<accession>A0AAD5CGC1</accession>
<reference evidence="3" key="1">
    <citation type="submission" date="2022-06" db="EMBL/GenBank/DDBJ databases">
        <title>Uncovering the hologenomic basis of an extraordinary plant invasion.</title>
        <authorList>
            <person name="Bieker V.C."/>
            <person name="Martin M.D."/>
            <person name="Gilbert T."/>
            <person name="Hodgins K."/>
            <person name="Battlay P."/>
            <person name="Petersen B."/>
            <person name="Wilson J."/>
        </authorList>
    </citation>
    <scope>NUCLEOTIDE SEQUENCE</scope>
    <source>
        <strain evidence="3">AA19_3_7</strain>
        <tissue evidence="3">Leaf</tissue>
    </source>
</reference>
<dbReference type="AlphaFoldDB" id="A0AAD5CGC1"/>
<feature type="coiled-coil region" evidence="1">
    <location>
        <begin position="52"/>
        <end position="100"/>
    </location>
</feature>
<dbReference type="Proteomes" id="UP001206925">
    <property type="component" value="Unassembled WGS sequence"/>
</dbReference>
<sequence>MEALKKLYAEMILNTAKQAAARALESERNALCIHHDLCNTKDEATTEAEKAALSQQNRITELDAQLNETERVIIDLRAGIRNARERLEEMKNIHMLQSNRPSKNKHAHFRCSSQCSKISNPAKEITTSGPNSASVIIGNKEPESYKNGYTHRIRAIERNLVDEKSISEEKELIIDVDENISGKCAQFSVDTENKDIKNINGSEAFSINNRVSKDQTAKRLSNSVGYAYAQSNHKLSRFGREKLNLKEKDNGNDAKLTENNDNSACTLRRSIRKRKIRCWDEISSSFKSRASLSQCQNHLANDDNNSCLKYTFSRRHKKVFSSKSDNCSSRGKSFLTDQVRKTPSSNHENKKPNPIEDSSSDSQNMIDIACK</sequence>
<name>A0AAD5CGC1_AMBAR</name>
<comment type="caution">
    <text evidence="3">The sequence shown here is derived from an EMBL/GenBank/DDBJ whole genome shotgun (WGS) entry which is preliminary data.</text>
</comment>
<feature type="non-terminal residue" evidence="3">
    <location>
        <position position="1"/>
    </location>
</feature>
<organism evidence="3 4">
    <name type="scientific">Ambrosia artemisiifolia</name>
    <name type="common">Common ragweed</name>
    <dbReference type="NCBI Taxonomy" id="4212"/>
    <lineage>
        <taxon>Eukaryota</taxon>
        <taxon>Viridiplantae</taxon>
        <taxon>Streptophyta</taxon>
        <taxon>Embryophyta</taxon>
        <taxon>Tracheophyta</taxon>
        <taxon>Spermatophyta</taxon>
        <taxon>Magnoliopsida</taxon>
        <taxon>eudicotyledons</taxon>
        <taxon>Gunneridae</taxon>
        <taxon>Pentapetalae</taxon>
        <taxon>asterids</taxon>
        <taxon>campanulids</taxon>
        <taxon>Asterales</taxon>
        <taxon>Asteraceae</taxon>
        <taxon>Asteroideae</taxon>
        <taxon>Heliantheae alliance</taxon>
        <taxon>Heliantheae</taxon>
        <taxon>Ambrosia</taxon>
    </lineage>
</organism>
<evidence type="ECO:0000313" key="4">
    <source>
        <dbReference type="Proteomes" id="UP001206925"/>
    </source>
</evidence>
<evidence type="ECO:0000313" key="3">
    <source>
        <dbReference type="EMBL" id="KAI7741392.1"/>
    </source>
</evidence>
<keyword evidence="4" id="KW-1185">Reference proteome</keyword>
<evidence type="ECO:0000256" key="1">
    <source>
        <dbReference type="SAM" id="Coils"/>
    </source>
</evidence>